<feature type="region of interest" description="Disordered" evidence="1">
    <location>
        <begin position="1"/>
        <end position="86"/>
    </location>
</feature>
<protein>
    <submittedName>
        <fullName evidence="2">Uncharacterized protein</fullName>
    </submittedName>
</protein>
<organism evidence="2 3">
    <name type="scientific">Nelumbo nucifera</name>
    <name type="common">Sacred lotus</name>
    <dbReference type="NCBI Taxonomy" id="4432"/>
    <lineage>
        <taxon>Eukaryota</taxon>
        <taxon>Viridiplantae</taxon>
        <taxon>Streptophyta</taxon>
        <taxon>Embryophyta</taxon>
        <taxon>Tracheophyta</taxon>
        <taxon>Spermatophyta</taxon>
        <taxon>Magnoliopsida</taxon>
        <taxon>Proteales</taxon>
        <taxon>Nelumbonaceae</taxon>
        <taxon>Nelumbo</taxon>
    </lineage>
</organism>
<reference evidence="2 3" key="1">
    <citation type="journal article" date="2020" name="Mol. Biol. Evol.">
        <title>Distinct Expression and Methylation Patterns for Genes with Different Fates following a Single Whole-Genome Duplication in Flowering Plants.</title>
        <authorList>
            <person name="Shi T."/>
            <person name="Rahmani R.S."/>
            <person name="Gugger P.F."/>
            <person name="Wang M."/>
            <person name="Li H."/>
            <person name="Zhang Y."/>
            <person name="Li Z."/>
            <person name="Wang Q."/>
            <person name="Van de Peer Y."/>
            <person name="Marchal K."/>
            <person name="Chen J."/>
        </authorList>
    </citation>
    <scope>NUCLEOTIDE SEQUENCE [LARGE SCALE GENOMIC DNA]</scope>
    <source>
        <tissue evidence="2">Leaf</tissue>
    </source>
</reference>
<comment type="caution">
    <text evidence="2">The sequence shown here is derived from an EMBL/GenBank/DDBJ whole genome shotgun (WGS) entry which is preliminary data.</text>
</comment>
<gene>
    <name evidence="2" type="ORF">HUJ06_020742</name>
</gene>
<evidence type="ECO:0000313" key="2">
    <source>
        <dbReference type="EMBL" id="DAD19279.1"/>
    </source>
</evidence>
<dbReference type="Proteomes" id="UP000607653">
    <property type="component" value="Unassembled WGS sequence"/>
</dbReference>
<evidence type="ECO:0000256" key="1">
    <source>
        <dbReference type="SAM" id="MobiDB-lite"/>
    </source>
</evidence>
<dbReference type="EMBL" id="DUZY01000001">
    <property type="protein sequence ID" value="DAD19279.1"/>
    <property type="molecule type" value="Genomic_DNA"/>
</dbReference>
<evidence type="ECO:0000313" key="3">
    <source>
        <dbReference type="Proteomes" id="UP000607653"/>
    </source>
</evidence>
<sequence>MGAGCSKKHRRAAKVRTITVHARDGLTEEPIREGGTASATTEIEEIEEDESSSTPSPGSGNSSSSSEIEEVMDEEDPSTLPGMHYADSGGSFHGNYGFYGSSSSYSNYNNESDGFYGSNNGGYYGSGSHENSRSYSYVIPRPFAFDRPGIFFSGNIHDDGYEPELPGYHVYERGIYMFSDENSNNCHVM</sequence>
<feature type="compositionally biased region" description="Basic residues" evidence="1">
    <location>
        <begin position="1"/>
        <end position="14"/>
    </location>
</feature>
<name>A0A822XJN9_NELNU</name>
<accession>A0A822XJN9</accession>
<dbReference type="AlphaFoldDB" id="A0A822XJN9"/>
<feature type="compositionally biased region" description="Low complexity" evidence="1">
    <location>
        <begin position="52"/>
        <end position="66"/>
    </location>
</feature>
<keyword evidence="3" id="KW-1185">Reference proteome</keyword>
<proteinExistence type="predicted"/>
<feature type="compositionally biased region" description="Basic and acidic residues" evidence="1">
    <location>
        <begin position="21"/>
        <end position="32"/>
    </location>
</feature>
<feature type="compositionally biased region" description="Acidic residues" evidence="1">
    <location>
        <begin position="42"/>
        <end position="51"/>
    </location>
</feature>
<feature type="compositionally biased region" description="Acidic residues" evidence="1">
    <location>
        <begin position="67"/>
        <end position="77"/>
    </location>
</feature>